<dbReference type="AlphaFoldDB" id="A0AAV7QF20"/>
<comment type="caution">
    <text evidence="1">The sequence shown here is derived from an EMBL/GenBank/DDBJ whole genome shotgun (WGS) entry which is preliminary data.</text>
</comment>
<evidence type="ECO:0000313" key="2">
    <source>
        <dbReference type="Proteomes" id="UP001066276"/>
    </source>
</evidence>
<accession>A0AAV7QF20</accession>
<keyword evidence="2" id="KW-1185">Reference proteome</keyword>
<name>A0AAV7QF20_PLEWA</name>
<gene>
    <name evidence="1" type="ORF">NDU88_005229</name>
</gene>
<dbReference type="Proteomes" id="UP001066276">
    <property type="component" value="Chromosome 6"/>
</dbReference>
<protein>
    <submittedName>
        <fullName evidence="1">Uncharacterized protein</fullName>
    </submittedName>
</protein>
<sequence length="89" mass="10635">MRRGSRGTSYPHARPCLLTRETCRGRAGRTTLWEHNGAPRYLQRITDAHLTVSAILRHMSRKRSYFRKRRIRSHDARSFRRCTYDIPHN</sequence>
<proteinExistence type="predicted"/>
<evidence type="ECO:0000313" key="1">
    <source>
        <dbReference type="EMBL" id="KAJ1138848.1"/>
    </source>
</evidence>
<dbReference type="EMBL" id="JANPWB010000010">
    <property type="protein sequence ID" value="KAJ1138848.1"/>
    <property type="molecule type" value="Genomic_DNA"/>
</dbReference>
<reference evidence="1" key="1">
    <citation type="journal article" date="2022" name="bioRxiv">
        <title>Sequencing and chromosome-scale assembly of the giantPleurodeles waltlgenome.</title>
        <authorList>
            <person name="Brown T."/>
            <person name="Elewa A."/>
            <person name="Iarovenko S."/>
            <person name="Subramanian E."/>
            <person name="Araus A.J."/>
            <person name="Petzold A."/>
            <person name="Susuki M."/>
            <person name="Suzuki K.-i.T."/>
            <person name="Hayashi T."/>
            <person name="Toyoda A."/>
            <person name="Oliveira C."/>
            <person name="Osipova E."/>
            <person name="Leigh N.D."/>
            <person name="Simon A."/>
            <person name="Yun M.H."/>
        </authorList>
    </citation>
    <scope>NUCLEOTIDE SEQUENCE</scope>
    <source>
        <strain evidence="1">20211129_DDA</strain>
        <tissue evidence="1">Liver</tissue>
    </source>
</reference>
<organism evidence="1 2">
    <name type="scientific">Pleurodeles waltl</name>
    <name type="common">Iberian ribbed newt</name>
    <dbReference type="NCBI Taxonomy" id="8319"/>
    <lineage>
        <taxon>Eukaryota</taxon>
        <taxon>Metazoa</taxon>
        <taxon>Chordata</taxon>
        <taxon>Craniata</taxon>
        <taxon>Vertebrata</taxon>
        <taxon>Euteleostomi</taxon>
        <taxon>Amphibia</taxon>
        <taxon>Batrachia</taxon>
        <taxon>Caudata</taxon>
        <taxon>Salamandroidea</taxon>
        <taxon>Salamandridae</taxon>
        <taxon>Pleurodelinae</taxon>
        <taxon>Pleurodeles</taxon>
    </lineage>
</organism>